<proteinExistence type="predicted"/>
<feature type="compositionally biased region" description="Basic and acidic residues" evidence="1">
    <location>
        <begin position="59"/>
        <end position="117"/>
    </location>
</feature>
<feature type="region of interest" description="Disordered" evidence="1">
    <location>
        <begin position="33"/>
        <end position="151"/>
    </location>
</feature>
<accession>A0AAV7TL75</accession>
<evidence type="ECO:0000256" key="1">
    <source>
        <dbReference type="SAM" id="MobiDB-lite"/>
    </source>
</evidence>
<organism evidence="2 3">
    <name type="scientific">Pleurodeles waltl</name>
    <name type="common">Iberian ribbed newt</name>
    <dbReference type="NCBI Taxonomy" id="8319"/>
    <lineage>
        <taxon>Eukaryota</taxon>
        <taxon>Metazoa</taxon>
        <taxon>Chordata</taxon>
        <taxon>Craniata</taxon>
        <taxon>Vertebrata</taxon>
        <taxon>Euteleostomi</taxon>
        <taxon>Amphibia</taxon>
        <taxon>Batrachia</taxon>
        <taxon>Caudata</taxon>
        <taxon>Salamandroidea</taxon>
        <taxon>Salamandridae</taxon>
        <taxon>Pleurodelinae</taxon>
        <taxon>Pleurodeles</taxon>
    </lineage>
</organism>
<evidence type="ECO:0000313" key="2">
    <source>
        <dbReference type="EMBL" id="KAJ1177387.1"/>
    </source>
</evidence>
<comment type="caution">
    <text evidence="2">The sequence shown here is derived from an EMBL/GenBank/DDBJ whole genome shotgun (WGS) entry which is preliminary data.</text>
</comment>
<reference evidence="2" key="1">
    <citation type="journal article" date="2022" name="bioRxiv">
        <title>Sequencing and chromosome-scale assembly of the giantPleurodeles waltlgenome.</title>
        <authorList>
            <person name="Brown T."/>
            <person name="Elewa A."/>
            <person name="Iarovenko S."/>
            <person name="Subramanian E."/>
            <person name="Araus A.J."/>
            <person name="Petzold A."/>
            <person name="Susuki M."/>
            <person name="Suzuki K.-i.T."/>
            <person name="Hayashi T."/>
            <person name="Toyoda A."/>
            <person name="Oliveira C."/>
            <person name="Osipova E."/>
            <person name="Leigh N.D."/>
            <person name="Simon A."/>
            <person name="Yun M.H."/>
        </authorList>
    </citation>
    <scope>NUCLEOTIDE SEQUENCE</scope>
    <source>
        <strain evidence="2">20211129_DDA</strain>
        <tissue evidence="2">Liver</tissue>
    </source>
</reference>
<keyword evidence="3" id="KW-1185">Reference proteome</keyword>
<dbReference type="Proteomes" id="UP001066276">
    <property type="component" value="Chromosome 3_2"/>
</dbReference>
<name>A0AAV7TL75_PLEWA</name>
<feature type="compositionally biased region" description="Basic and acidic residues" evidence="1">
    <location>
        <begin position="125"/>
        <end position="151"/>
    </location>
</feature>
<gene>
    <name evidence="2" type="ORF">NDU88_002645</name>
</gene>
<protein>
    <submittedName>
        <fullName evidence="2">Uncharacterized protein</fullName>
    </submittedName>
</protein>
<dbReference type="AlphaFoldDB" id="A0AAV7TL75"/>
<sequence>MLIKVLTSDGAHIRRVCLKFLVEFRKISVKNHTPEPAEQCPRGTLWGTTYPEVLSDPDIWVKDTERGEKGKPERKHSLEPEDETRREPEDKRSTEPEERKGTEPEENGREESGERRGNPAPSGSLKRDPETPTELDGRHDQRRHVSLEGRG</sequence>
<dbReference type="EMBL" id="JANPWB010000006">
    <property type="protein sequence ID" value="KAJ1177387.1"/>
    <property type="molecule type" value="Genomic_DNA"/>
</dbReference>
<evidence type="ECO:0000313" key="3">
    <source>
        <dbReference type="Proteomes" id="UP001066276"/>
    </source>
</evidence>